<reference evidence="2" key="1">
    <citation type="submission" date="2022-11" db="EMBL/GenBank/DDBJ databases">
        <authorList>
            <person name="Scott C."/>
            <person name="Bruce N."/>
        </authorList>
    </citation>
    <scope>NUCLEOTIDE SEQUENCE</scope>
</reference>
<keyword evidence="1" id="KW-0472">Membrane</keyword>
<evidence type="ECO:0000256" key="1">
    <source>
        <dbReference type="SAM" id="Phobius"/>
    </source>
</evidence>
<organism evidence="2 3">
    <name type="scientific">Parascedosporium putredinis</name>
    <dbReference type="NCBI Taxonomy" id="1442378"/>
    <lineage>
        <taxon>Eukaryota</taxon>
        <taxon>Fungi</taxon>
        <taxon>Dikarya</taxon>
        <taxon>Ascomycota</taxon>
        <taxon>Pezizomycotina</taxon>
        <taxon>Sordariomycetes</taxon>
        <taxon>Hypocreomycetidae</taxon>
        <taxon>Microascales</taxon>
        <taxon>Microascaceae</taxon>
        <taxon>Parascedosporium</taxon>
    </lineage>
</organism>
<dbReference type="OrthoDB" id="2962993at2759"/>
<accession>A0A9P1H546</accession>
<evidence type="ECO:0000313" key="2">
    <source>
        <dbReference type="EMBL" id="CAI4216096.1"/>
    </source>
</evidence>
<proteinExistence type="predicted"/>
<feature type="transmembrane region" description="Helical" evidence="1">
    <location>
        <begin position="28"/>
        <end position="51"/>
    </location>
</feature>
<dbReference type="Proteomes" id="UP000838763">
    <property type="component" value="Unassembled WGS sequence"/>
</dbReference>
<dbReference type="EMBL" id="CALLCH030000015">
    <property type="protein sequence ID" value="CAI4216096.1"/>
    <property type="molecule type" value="Genomic_DNA"/>
</dbReference>
<name>A0A9P1H546_9PEZI</name>
<evidence type="ECO:0000313" key="3">
    <source>
        <dbReference type="Proteomes" id="UP000838763"/>
    </source>
</evidence>
<keyword evidence="1" id="KW-0812">Transmembrane</keyword>
<dbReference type="AlphaFoldDB" id="A0A9P1H546"/>
<gene>
    <name evidence="2" type="ORF">PPNO1_LOCUS5760</name>
</gene>
<protein>
    <submittedName>
        <fullName evidence="2">Uncharacterized protein</fullName>
    </submittedName>
</protein>
<keyword evidence="3" id="KW-1185">Reference proteome</keyword>
<keyword evidence="1" id="KW-1133">Transmembrane helix</keyword>
<sequence length="87" mass="9308">MTIGWGNLTGVVSSNIYFSGPKFVEGHAVVLGFLTVFLFGGSAVMLAALAFEKRKRASGQRDGILEGKSEEEIGELGDKHPGFVYTL</sequence>
<comment type="caution">
    <text evidence="2">The sequence shown here is derived from an EMBL/GenBank/DDBJ whole genome shotgun (WGS) entry which is preliminary data.</text>
</comment>